<reference evidence="1" key="2">
    <citation type="submission" date="2025-08" db="UniProtKB">
        <authorList>
            <consortium name="Ensembl"/>
        </authorList>
    </citation>
    <scope>IDENTIFICATION</scope>
</reference>
<dbReference type="Ensembl" id="ENSOART00020042799.1">
    <property type="protein sequence ID" value="ENSOARP00020039953.1"/>
    <property type="gene ID" value="ENSOARG00020039716.1"/>
</dbReference>
<name>A0AC11D6N6_SHEEP</name>
<sequence>MSIESVMLSSRIILCRPLVLLPSIPPRIRVFSNESTLRMRWPKYWSFSFSISPAKEHPELVSLRMDWLDLLAVQGTLKSLSNTTVQKHHPILQRSAFFTVQLSHPYRTTGKTIALTRWTFVGKVMSLLLNMLSRLVITFLPRSKRLLISWLQSPSAVILKPPKIKSDTVSAVSPSVSHEVMRPAAMIFVF</sequence>
<accession>A0AC11D6N6</accession>
<protein>
    <submittedName>
        <fullName evidence="1">Uncharacterized protein</fullName>
    </submittedName>
</protein>
<reference evidence="1" key="3">
    <citation type="submission" date="2025-09" db="UniProtKB">
        <authorList>
            <consortium name="Ensembl"/>
        </authorList>
    </citation>
    <scope>IDENTIFICATION</scope>
</reference>
<organism evidence="1">
    <name type="scientific">Ovis aries</name>
    <name type="common">Sheep</name>
    <dbReference type="NCBI Taxonomy" id="9940"/>
    <lineage>
        <taxon>Eukaryota</taxon>
        <taxon>Metazoa</taxon>
        <taxon>Chordata</taxon>
        <taxon>Craniata</taxon>
        <taxon>Vertebrata</taxon>
        <taxon>Euteleostomi</taxon>
        <taxon>Mammalia</taxon>
        <taxon>Eutheria</taxon>
        <taxon>Laurasiatheria</taxon>
        <taxon>Artiodactyla</taxon>
        <taxon>Ruminantia</taxon>
        <taxon>Pecora</taxon>
        <taxon>Bovidae</taxon>
        <taxon>Caprinae</taxon>
        <taxon>Ovis</taxon>
    </lineage>
</organism>
<proteinExistence type="predicted"/>
<reference evidence="1" key="1">
    <citation type="submission" date="2020-11" db="EMBL/GenBank/DDBJ databases">
        <authorList>
            <person name="Davenport K.M."/>
            <person name="Bickhart D.M."/>
            <person name="Smith T.P.L."/>
            <person name="Murdoch B.M."/>
            <person name="Rosen B.D."/>
        </authorList>
    </citation>
    <scope>NUCLEOTIDE SEQUENCE [LARGE SCALE GENOMIC DNA]</scope>
    <source>
        <strain evidence="1">OAR_USU_Benz2616</strain>
    </source>
</reference>
<evidence type="ECO:0000313" key="1">
    <source>
        <dbReference type="Ensembl" id="ENSOARP00020039953.1"/>
    </source>
</evidence>